<reference evidence="12" key="1">
    <citation type="journal article" date="2021" name="Proc. Natl. Acad. Sci. U.S.A.">
        <title>Three genomes in the algal genus Volvox reveal the fate of a haploid sex-determining region after a transition to homothallism.</title>
        <authorList>
            <person name="Yamamoto K."/>
            <person name="Hamaji T."/>
            <person name="Kawai-Toyooka H."/>
            <person name="Matsuzaki R."/>
            <person name="Takahashi F."/>
            <person name="Nishimura Y."/>
            <person name="Kawachi M."/>
            <person name="Noguchi H."/>
            <person name="Minakuchi Y."/>
            <person name="Umen J.G."/>
            <person name="Toyoda A."/>
            <person name="Nozaki H."/>
        </authorList>
    </citation>
    <scope>NUCLEOTIDE SEQUENCE</scope>
    <source>
        <strain evidence="12">NIES-3786</strain>
    </source>
</reference>
<keyword evidence="6" id="KW-0967">Endosome</keyword>
<feature type="domain" description="Vta1 C-terminal" evidence="11">
    <location>
        <begin position="538"/>
        <end position="573"/>
    </location>
</feature>
<dbReference type="Gene3D" id="1.20.5.420">
    <property type="entry name" value="Immunoglobulin FC, subunit C"/>
    <property type="match status" value="1"/>
</dbReference>
<evidence type="ECO:0000259" key="10">
    <source>
        <dbReference type="Pfam" id="PF04652"/>
    </source>
</evidence>
<dbReference type="InterPro" id="IPR023175">
    <property type="entry name" value="Vta1/CALS_N_sf"/>
</dbReference>
<keyword evidence="13" id="KW-1185">Reference proteome</keyword>
<organism evidence="12 13">
    <name type="scientific">Volvox reticuliferus</name>
    <dbReference type="NCBI Taxonomy" id="1737510"/>
    <lineage>
        <taxon>Eukaryota</taxon>
        <taxon>Viridiplantae</taxon>
        <taxon>Chlorophyta</taxon>
        <taxon>core chlorophytes</taxon>
        <taxon>Chlorophyceae</taxon>
        <taxon>CS clade</taxon>
        <taxon>Chlamydomonadales</taxon>
        <taxon>Volvocaceae</taxon>
        <taxon>Volvox</taxon>
    </lineage>
</organism>
<evidence type="ECO:0000256" key="5">
    <source>
        <dbReference type="ARBA" id="ARBA00022490"/>
    </source>
</evidence>
<evidence type="ECO:0000256" key="1">
    <source>
        <dbReference type="ARBA" id="ARBA00004481"/>
    </source>
</evidence>
<evidence type="ECO:0000313" key="13">
    <source>
        <dbReference type="Proteomes" id="UP000747110"/>
    </source>
</evidence>
<name>A0A8J4FLK4_9CHLO</name>
<feature type="compositionally biased region" description="Pro residues" evidence="9">
    <location>
        <begin position="458"/>
        <end position="470"/>
    </location>
</feature>
<feature type="compositionally biased region" description="Low complexity" evidence="9">
    <location>
        <begin position="445"/>
        <end position="457"/>
    </location>
</feature>
<dbReference type="AlphaFoldDB" id="A0A8J4FLK4"/>
<dbReference type="GO" id="GO:0032511">
    <property type="term" value="P:late endosome to vacuole transport via multivesicular body sorting pathway"/>
    <property type="evidence" value="ECO:0007669"/>
    <property type="project" value="InterPro"/>
</dbReference>
<keyword evidence="8" id="KW-0472">Membrane</keyword>
<gene>
    <name evidence="12" type="ORF">Vretifemale_6581</name>
</gene>
<evidence type="ECO:0008006" key="14">
    <source>
        <dbReference type="Google" id="ProtNLM"/>
    </source>
</evidence>
<evidence type="ECO:0000256" key="8">
    <source>
        <dbReference type="ARBA" id="ARBA00023136"/>
    </source>
</evidence>
<dbReference type="GO" id="GO:0005771">
    <property type="term" value="C:multivesicular body"/>
    <property type="evidence" value="ECO:0007669"/>
    <property type="project" value="TreeGrafter"/>
</dbReference>
<evidence type="ECO:0000256" key="4">
    <source>
        <dbReference type="ARBA" id="ARBA00022448"/>
    </source>
</evidence>
<keyword evidence="5" id="KW-0963">Cytoplasm</keyword>
<dbReference type="Proteomes" id="UP000747110">
    <property type="component" value="Unassembled WGS sequence"/>
</dbReference>
<feature type="domain" description="Vta1/callose synthase N-terminal" evidence="10">
    <location>
        <begin position="12"/>
        <end position="149"/>
    </location>
</feature>
<evidence type="ECO:0000256" key="2">
    <source>
        <dbReference type="ARBA" id="ARBA00004496"/>
    </source>
</evidence>
<comment type="subcellular location">
    <subcellularLocation>
        <location evidence="2">Cytoplasm</location>
    </subcellularLocation>
    <subcellularLocation>
        <location evidence="1">Endosome membrane</location>
        <topology evidence="1">Peripheral membrane protein</topology>
    </subcellularLocation>
</comment>
<sequence length="587" mass="61976">MASDLEEQKKLILPFMQRAQEIQQADPKVAYYCRMYAVDQALKLPHRAKEITALLSATLNQLERDKAQLKLDPVSDRIHCLGFALRIFDNADRVDRAGRATERTSRAFYAASVFIEILNQFDSCVDNELLEKQRYCAWRAAEILKAIREGRQPTPPPSAAPPAGAGPGPTAVTDLPPASGSSDWAYGSQNQANTPLLPPPEGGGGSFSGTSELSFGSNMGLSSTNLNVLDGRRGLSSTSLPPLHERAPPPSVCSSFGQEDAAAAAVGTSVYSSTARFWPGTRLLVQTEEGLEEEGAMDGSGASGDTVHPPGTKVGTVGQVIRRQDGGYSYKVALTDRLIEVPDEAAVPVLQESGVACLLPQQQPAGQQQPAPVTVKVLLINYASWPPTYLIQTPDGKEHAVAAHQLMPPPRENNTAATATALPAPQLPSQPVASAPAFVPPPQPLHTQQQQQQHLPPSAMPSAPPVPPHPAFGAGTPSAPGPYPSVASSHAPPAPAAPQGYQHSYPSAAPAHAVASAPYAGAPFTPPLPPGYKPPLQVITDAQKQAKYAVSALSFEDIHTAVKHLSEALRLLTSPPPPPGTHHSHGR</sequence>
<feature type="region of interest" description="Disordered" evidence="9">
    <location>
        <begin position="225"/>
        <end position="254"/>
    </location>
</feature>
<dbReference type="PANTHER" id="PTHR46009:SF1">
    <property type="entry name" value="VACUOLAR PROTEIN SORTING-ASSOCIATED PROTEIN VTA1 HOMOLOG"/>
    <property type="match status" value="1"/>
</dbReference>
<accession>A0A8J4FLK4</accession>
<evidence type="ECO:0000313" key="12">
    <source>
        <dbReference type="EMBL" id="GIL77181.1"/>
    </source>
</evidence>
<comment type="caution">
    <text evidence="12">The sequence shown here is derived from an EMBL/GenBank/DDBJ whole genome shotgun (WGS) entry which is preliminary data.</text>
</comment>
<dbReference type="InterPro" id="IPR044538">
    <property type="entry name" value="Vta1-like"/>
</dbReference>
<keyword evidence="7" id="KW-0653">Protein transport</keyword>
<evidence type="ECO:0000256" key="6">
    <source>
        <dbReference type="ARBA" id="ARBA00022753"/>
    </source>
</evidence>
<evidence type="ECO:0000256" key="7">
    <source>
        <dbReference type="ARBA" id="ARBA00022927"/>
    </source>
</evidence>
<dbReference type="PANTHER" id="PTHR46009">
    <property type="entry name" value="VACUOLAR PROTEIN SORTING-ASSOCIATED PROTEIN VTA1 HOMOLOG"/>
    <property type="match status" value="1"/>
</dbReference>
<dbReference type="EMBL" id="BNCP01000010">
    <property type="protein sequence ID" value="GIL77181.1"/>
    <property type="molecule type" value="Genomic_DNA"/>
</dbReference>
<evidence type="ECO:0000256" key="9">
    <source>
        <dbReference type="SAM" id="MobiDB-lite"/>
    </source>
</evidence>
<keyword evidence="4" id="KW-0813">Transport</keyword>
<proteinExistence type="inferred from homology"/>
<dbReference type="Pfam" id="PF04652">
    <property type="entry name" value="Vta1"/>
    <property type="match status" value="1"/>
</dbReference>
<dbReference type="InterPro" id="IPR039431">
    <property type="entry name" value="Vta1/CALS_N"/>
</dbReference>
<dbReference type="GO" id="GO:0015031">
    <property type="term" value="P:protein transport"/>
    <property type="evidence" value="ECO:0007669"/>
    <property type="project" value="UniProtKB-KW"/>
</dbReference>
<feature type="region of interest" description="Disordered" evidence="9">
    <location>
        <begin position="291"/>
        <end position="314"/>
    </location>
</feature>
<dbReference type="Pfam" id="PF18097">
    <property type="entry name" value="Vta1_C"/>
    <property type="match status" value="1"/>
</dbReference>
<dbReference type="InterPro" id="IPR041212">
    <property type="entry name" value="Vta1_C"/>
</dbReference>
<dbReference type="GO" id="GO:0010008">
    <property type="term" value="C:endosome membrane"/>
    <property type="evidence" value="ECO:0007669"/>
    <property type="project" value="UniProtKB-SubCell"/>
</dbReference>
<dbReference type="Gene3D" id="1.25.40.270">
    <property type="entry name" value="Vacuolar protein sorting-associated protein vta1"/>
    <property type="match status" value="1"/>
</dbReference>
<feature type="region of interest" description="Disordered" evidence="9">
    <location>
        <begin position="425"/>
        <end position="504"/>
    </location>
</feature>
<comment type="similarity">
    <text evidence="3">Belongs to the VTA1 family.</text>
</comment>
<feature type="region of interest" description="Disordered" evidence="9">
    <location>
        <begin position="150"/>
        <end position="211"/>
    </location>
</feature>
<protein>
    <recommendedName>
        <fullName evidence="14">Vta1/callose synthase N-terminal domain-containing protein</fullName>
    </recommendedName>
</protein>
<feature type="compositionally biased region" description="Polar residues" evidence="9">
    <location>
        <begin position="179"/>
        <end position="193"/>
    </location>
</feature>
<evidence type="ECO:0000259" key="11">
    <source>
        <dbReference type="Pfam" id="PF18097"/>
    </source>
</evidence>
<evidence type="ECO:0000256" key="3">
    <source>
        <dbReference type="ARBA" id="ARBA00007895"/>
    </source>
</evidence>
<feature type="compositionally biased region" description="Low complexity" evidence="9">
    <location>
        <begin position="425"/>
        <end position="437"/>
    </location>
</feature>
<dbReference type="OrthoDB" id="391137at2759"/>